<evidence type="ECO:0000313" key="2">
    <source>
        <dbReference type="Proteomes" id="UP001501337"/>
    </source>
</evidence>
<accession>A0ABP7Q7B1</accession>
<sequence length="194" mass="22441">MVARNEDIKLLSKYGLSVERLVSSAAEYLRDVRESQNGNKRVGLSEDDKIFFRSVGAHGVDGIDPRGLEKMHREMAVEYAVMVECALSSDQVAKMLGLSISRIRQRSLDKTLYSIKLKQRHRFPAWQFHECRLVRHIDEVLPFLNRALHPLAVHDFFTTPNSELEDEDGRKWSPVERLEVGQDIETIKHIIRFL</sequence>
<dbReference type="EMBL" id="BAABBO010000021">
    <property type="protein sequence ID" value="GAA3977836.1"/>
    <property type="molecule type" value="Genomic_DNA"/>
</dbReference>
<gene>
    <name evidence="1" type="ORF">GCM10022278_38230</name>
</gene>
<comment type="caution">
    <text evidence="1">The sequence shown here is derived from an EMBL/GenBank/DDBJ whole genome shotgun (WGS) entry which is preliminary data.</text>
</comment>
<organism evidence="1 2">
    <name type="scientific">Allohahella marinimesophila</name>
    <dbReference type="NCBI Taxonomy" id="1054972"/>
    <lineage>
        <taxon>Bacteria</taxon>
        <taxon>Pseudomonadati</taxon>
        <taxon>Pseudomonadota</taxon>
        <taxon>Gammaproteobacteria</taxon>
        <taxon>Oceanospirillales</taxon>
        <taxon>Hahellaceae</taxon>
        <taxon>Allohahella</taxon>
    </lineage>
</organism>
<evidence type="ECO:0000313" key="1">
    <source>
        <dbReference type="EMBL" id="GAA3977836.1"/>
    </source>
</evidence>
<protein>
    <submittedName>
        <fullName evidence="1">Uncharacterized protein</fullName>
    </submittedName>
</protein>
<keyword evidence="2" id="KW-1185">Reference proteome</keyword>
<dbReference type="RefSeq" id="WP_344809413.1">
    <property type="nucleotide sequence ID" value="NZ_BAABBO010000021.1"/>
</dbReference>
<name>A0ABP7Q7B1_9GAMM</name>
<reference evidence="2" key="1">
    <citation type="journal article" date="2019" name="Int. J. Syst. Evol. Microbiol.">
        <title>The Global Catalogue of Microorganisms (GCM) 10K type strain sequencing project: providing services to taxonomists for standard genome sequencing and annotation.</title>
        <authorList>
            <consortium name="The Broad Institute Genomics Platform"/>
            <consortium name="The Broad Institute Genome Sequencing Center for Infectious Disease"/>
            <person name="Wu L."/>
            <person name="Ma J."/>
        </authorList>
    </citation>
    <scope>NUCLEOTIDE SEQUENCE [LARGE SCALE GENOMIC DNA]</scope>
    <source>
        <strain evidence="2">JCM 17555</strain>
    </source>
</reference>
<proteinExistence type="predicted"/>
<dbReference type="Proteomes" id="UP001501337">
    <property type="component" value="Unassembled WGS sequence"/>
</dbReference>